<gene>
    <name evidence="2" type="ORF">D6T69_14945</name>
</gene>
<dbReference type="SMART" id="SM00506">
    <property type="entry name" value="A1pp"/>
    <property type="match status" value="1"/>
</dbReference>
<dbReference type="InterPro" id="IPR002589">
    <property type="entry name" value="Macro_dom"/>
</dbReference>
<dbReference type="CDD" id="cd02908">
    <property type="entry name" value="Macro_OAADPr_deacetylase"/>
    <property type="match status" value="1"/>
</dbReference>
<feature type="domain" description="Macro" evidence="1">
    <location>
        <begin position="1"/>
        <end position="168"/>
    </location>
</feature>
<dbReference type="Proteomes" id="UP000274593">
    <property type="component" value="Chromosome"/>
</dbReference>
<evidence type="ECO:0000313" key="2">
    <source>
        <dbReference type="EMBL" id="AZJ36762.1"/>
    </source>
</evidence>
<dbReference type="SUPFAM" id="SSF52949">
    <property type="entry name" value="Macro domain-like"/>
    <property type="match status" value="1"/>
</dbReference>
<reference evidence="2 3" key="1">
    <citation type="submission" date="2018-09" db="EMBL/GenBank/DDBJ databases">
        <title>Insights into the microbiota of Asian seabass (Lates calcarifer) with tenacibaculosis symptoms and description of sp. nov. Tenacibaculum singaporense.</title>
        <authorList>
            <person name="Miyake S."/>
            <person name="Soh M."/>
            <person name="Azman M.N."/>
            <person name="Ngoh S.Y."/>
            <person name="Orban L."/>
        </authorList>
    </citation>
    <scope>NUCLEOTIDE SEQUENCE [LARGE SCALE GENOMIC DNA]</scope>
    <source>
        <strain evidence="2 3">DSM 106434</strain>
    </source>
</reference>
<organism evidence="2 3">
    <name type="scientific">Tenacibaculum singaporense</name>
    <dbReference type="NCBI Taxonomy" id="2358479"/>
    <lineage>
        <taxon>Bacteria</taxon>
        <taxon>Pseudomonadati</taxon>
        <taxon>Bacteroidota</taxon>
        <taxon>Flavobacteriia</taxon>
        <taxon>Flavobacteriales</taxon>
        <taxon>Flavobacteriaceae</taxon>
        <taxon>Tenacibaculum</taxon>
    </lineage>
</organism>
<evidence type="ECO:0000313" key="3">
    <source>
        <dbReference type="Proteomes" id="UP000274593"/>
    </source>
</evidence>
<dbReference type="Gene3D" id="3.40.220.10">
    <property type="entry name" value="Leucine Aminopeptidase, subunit E, domain 1"/>
    <property type="match status" value="1"/>
</dbReference>
<dbReference type="InterPro" id="IPR043472">
    <property type="entry name" value="Macro_dom-like"/>
</dbReference>
<proteinExistence type="predicted"/>
<dbReference type="NCBIfam" id="NF001664">
    <property type="entry name" value="PRK00431.1-6"/>
    <property type="match status" value="1"/>
</dbReference>
<dbReference type="KEGG" id="tsig:D6T69_14945"/>
<dbReference type="PROSITE" id="PS51154">
    <property type="entry name" value="MACRO"/>
    <property type="match status" value="1"/>
</dbReference>
<sequence length="168" mass="18267">MKIKIIKGGITKIETDAIVNAANSSLLGGSGVDGAIHRTGGSVILEECQQIRNKQGKCKTGEAVITTAGNLPAKKVIHTVGPVYQKGENKEKELLANCYKNSMLLAKKNHLQSIAFPNISTGIYRFPKQVAAEVAPSTIKSTPILDEVIFVCFDNENYTIYKNLLNYE</sequence>
<dbReference type="EMBL" id="CP032548">
    <property type="protein sequence ID" value="AZJ36762.1"/>
    <property type="molecule type" value="Genomic_DNA"/>
</dbReference>
<keyword evidence="3" id="KW-1185">Reference proteome</keyword>
<name>A0A3S8RAE6_9FLAO</name>
<dbReference type="Pfam" id="PF01661">
    <property type="entry name" value="Macro"/>
    <property type="match status" value="1"/>
</dbReference>
<accession>A0A3S8RAE6</accession>
<evidence type="ECO:0000259" key="1">
    <source>
        <dbReference type="PROSITE" id="PS51154"/>
    </source>
</evidence>
<dbReference type="PANTHER" id="PTHR11106:SF27">
    <property type="entry name" value="MACRO DOMAIN-CONTAINING PROTEIN"/>
    <property type="match status" value="1"/>
</dbReference>
<protein>
    <submittedName>
        <fullName evidence="2">O-acetyl-ADP-ribose deacetylase</fullName>
    </submittedName>
</protein>
<dbReference type="PANTHER" id="PTHR11106">
    <property type="entry name" value="GANGLIOSIDE INDUCED DIFFERENTIATION ASSOCIATED PROTEIN 2-RELATED"/>
    <property type="match status" value="1"/>
</dbReference>
<dbReference type="AlphaFoldDB" id="A0A3S8RAE6"/>
<dbReference type="RefSeq" id="WP_125068773.1">
    <property type="nucleotide sequence ID" value="NZ_CP032548.1"/>
</dbReference>